<dbReference type="PANTHER" id="PTHR43388">
    <property type="entry name" value="HYDROGENASE MATURATION FACTOR HOXX"/>
    <property type="match status" value="1"/>
</dbReference>
<dbReference type="InterPro" id="IPR001753">
    <property type="entry name" value="Enoyl-CoA_hydra/iso"/>
</dbReference>
<dbReference type="InterPro" id="IPR047180">
    <property type="entry name" value="HoxX-like"/>
</dbReference>
<dbReference type="Pfam" id="PF00378">
    <property type="entry name" value="ECH_1"/>
    <property type="match status" value="1"/>
</dbReference>
<gene>
    <name evidence="3" type="primary">LOC106164275</name>
</gene>
<name>A0A2R2MSS3_LINAN</name>
<evidence type="ECO:0000313" key="2">
    <source>
        <dbReference type="Proteomes" id="UP000085678"/>
    </source>
</evidence>
<dbReference type="Gene3D" id="3.10.25.10">
    <property type="entry name" value="Formyl transferase, C-terminal domain"/>
    <property type="match status" value="1"/>
</dbReference>
<dbReference type="CDD" id="cd06558">
    <property type="entry name" value="crotonase-like"/>
    <property type="match status" value="1"/>
</dbReference>
<protein>
    <submittedName>
        <fullName evidence="3">Uncharacterized protein LOC106164275</fullName>
    </submittedName>
</protein>
<dbReference type="OrthoDB" id="5126881at2759"/>
<dbReference type="RefSeq" id="XP_023933057.1">
    <property type="nucleotide sequence ID" value="XM_024077289.1"/>
</dbReference>
<dbReference type="Gene3D" id="3.90.226.10">
    <property type="entry name" value="2-enoyl-CoA Hydratase, Chain A, domain 1"/>
    <property type="match status" value="1"/>
</dbReference>
<dbReference type="KEGG" id="lak:106164275"/>
<dbReference type="InterPro" id="IPR005793">
    <property type="entry name" value="Formyl_trans_C"/>
</dbReference>
<reference evidence="3" key="1">
    <citation type="submission" date="2025-08" db="UniProtKB">
        <authorList>
            <consortium name="RefSeq"/>
        </authorList>
    </citation>
    <scope>IDENTIFICATION</scope>
    <source>
        <tissue evidence="3">Gonads</tissue>
    </source>
</reference>
<dbReference type="GO" id="GO:0003824">
    <property type="term" value="F:catalytic activity"/>
    <property type="evidence" value="ECO:0007669"/>
    <property type="project" value="InterPro"/>
</dbReference>
<organism evidence="2 3">
    <name type="scientific">Lingula anatina</name>
    <name type="common">Brachiopod</name>
    <name type="synonym">Lingula unguis</name>
    <dbReference type="NCBI Taxonomy" id="7574"/>
    <lineage>
        <taxon>Eukaryota</taxon>
        <taxon>Metazoa</taxon>
        <taxon>Spiralia</taxon>
        <taxon>Lophotrochozoa</taxon>
        <taxon>Brachiopoda</taxon>
        <taxon>Linguliformea</taxon>
        <taxon>Lingulata</taxon>
        <taxon>Lingulida</taxon>
        <taxon>Linguloidea</taxon>
        <taxon>Lingulidae</taxon>
        <taxon>Lingula</taxon>
    </lineage>
</organism>
<evidence type="ECO:0000313" key="3">
    <source>
        <dbReference type="RefSeq" id="XP_023933057.1"/>
    </source>
</evidence>
<dbReference type="InterPro" id="IPR037022">
    <property type="entry name" value="Formyl_trans_C_sf"/>
</dbReference>
<sequence length="403" mass="45232">MKKSDREIDWSASAEDICRIIRSSDTQPGALANITFLDNNIQLTETYRVYGALIEQDRSGVLGQMLSAYKPGSVIGKKQGALLVKSGDNGGVWITCLKNKKKLSIKLPAVSAISPTLASEIADLGSLSSYSQVWLRHSGQVCYVHFDFYNGAMDCNQADHLKEVLSQVAKMSHVRVVVLMGGERFFSTGIHLCRIEASSDPVLEAWHNINKIDDVILEMSKMTDKLVVAALQGNAGAGGAMLAAAADIVVSHPGVLLTPSYQNMNLYGSEYWTYFFPKRVGKEKADEIMYSNPEPILAEHAQELGIVDHVIGKNKMDFYEKLPNFIDDLTTDRTTEDIITTKKHTRNKDWFQVISSHRDKELKLMWRCFNSPFFHRERQKFVCKLTDKEYDELNMKPPALSKI</sequence>
<dbReference type="GeneID" id="106164275"/>
<dbReference type="STRING" id="7574.A0A2R2MSS3"/>
<keyword evidence="2" id="KW-1185">Reference proteome</keyword>
<evidence type="ECO:0000259" key="1">
    <source>
        <dbReference type="Pfam" id="PF02911"/>
    </source>
</evidence>
<proteinExistence type="predicted"/>
<dbReference type="InterPro" id="IPR029045">
    <property type="entry name" value="ClpP/crotonase-like_dom_sf"/>
</dbReference>
<dbReference type="InParanoid" id="A0A2R2MSS3"/>
<dbReference type="PANTHER" id="PTHR43388:SF1">
    <property type="entry name" value="HYDROGENASE MATURATION FACTOR HOXX"/>
    <property type="match status" value="1"/>
</dbReference>
<accession>A0A2R2MSS3</accession>
<dbReference type="SUPFAM" id="SSF50486">
    <property type="entry name" value="FMT C-terminal domain-like"/>
    <property type="match status" value="1"/>
</dbReference>
<dbReference type="AlphaFoldDB" id="A0A2R2MSS3"/>
<dbReference type="Proteomes" id="UP000085678">
    <property type="component" value="Unplaced"/>
</dbReference>
<dbReference type="SUPFAM" id="SSF52096">
    <property type="entry name" value="ClpP/crotonase"/>
    <property type="match status" value="1"/>
</dbReference>
<dbReference type="InterPro" id="IPR011034">
    <property type="entry name" value="Formyl_transferase-like_C_sf"/>
</dbReference>
<feature type="domain" description="Formyl transferase C-terminal" evidence="1">
    <location>
        <begin position="1"/>
        <end position="105"/>
    </location>
</feature>
<dbReference type="Pfam" id="PF02911">
    <property type="entry name" value="Formyl_trans_C"/>
    <property type="match status" value="1"/>
</dbReference>